<sequence>MTTTSHAPVVQLSNVSKKYDDYLAVDDVSFTVRSGTVLALLGTNGAGKTTTIDIATGMMHPTAGSVRLFGEDPHTDRAQVADRIGIMLQDAGFFDGLTVGETIDAWRRFTPRARHRDEAVEMVSLHRQLGTTVGRLSGGERRRLDLALALLGTPDLLFLDEPTTGLDPAARHQTWELLSAMVDDGLTVVLTTHYMEEAERLADEIAIIDNGRIVRLGPLADFTTGCSTRIDLSLRCADDAQRLALAAGSNATVDGGRISLTTADPQPALLDLLRWAQSAGLEFESIRVGASTLEQSFLDTITEVAR</sequence>
<comment type="caution">
    <text evidence="7">The sequence shown here is derived from an EMBL/GenBank/DDBJ whole genome shotgun (WGS) entry which is preliminary data.</text>
</comment>
<dbReference type="GO" id="GO:0005886">
    <property type="term" value="C:plasma membrane"/>
    <property type="evidence" value="ECO:0007669"/>
    <property type="project" value="UniProtKB-SubCell"/>
</dbReference>
<dbReference type="AlphaFoldDB" id="A0A917LGE9"/>
<dbReference type="PROSITE" id="PS00211">
    <property type="entry name" value="ABC_TRANSPORTER_1"/>
    <property type="match status" value="1"/>
</dbReference>
<dbReference type="InterPro" id="IPR003593">
    <property type="entry name" value="AAA+_ATPase"/>
</dbReference>
<dbReference type="PANTHER" id="PTHR42711">
    <property type="entry name" value="ABC TRANSPORTER ATP-BINDING PROTEIN"/>
    <property type="match status" value="1"/>
</dbReference>
<evidence type="ECO:0000256" key="5">
    <source>
        <dbReference type="ARBA" id="ARBA00023251"/>
    </source>
</evidence>
<dbReference type="RefSeq" id="WP_188546502.1">
    <property type="nucleotide sequence ID" value="NZ_BMCU01000004.1"/>
</dbReference>
<evidence type="ECO:0000256" key="2">
    <source>
        <dbReference type="ARBA" id="ARBA00022448"/>
    </source>
</evidence>
<dbReference type="Proteomes" id="UP000654257">
    <property type="component" value="Unassembled WGS sequence"/>
</dbReference>
<dbReference type="SMART" id="SM00382">
    <property type="entry name" value="AAA"/>
    <property type="match status" value="1"/>
</dbReference>
<evidence type="ECO:0000256" key="4">
    <source>
        <dbReference type="ARBA" id="ARBA00022840"/>
    </source>
</evidence>
<gene>
    <name evidence="7" type="ORF">GCM10007304_38500</name>
</gene>
<dbReference type="GO" id="GO:0046677">
    <property type="term" value="P:response to antibiotic"/>
    <property type="evidence" value="ECO:0007669"/>
    <property type="project" value="UniProtKB-KW"/>
</dbReference>
<evidence type="ECO:0000313" key="8">
    <source>
        <dbReference type="Proteomes" id="UP000654257"/>
    </source>
</evidence>
<dbReference type="SUPFAM" id="SSF52540">
    <property type="entry name" value="P-loop containing nucleoside triphosphate hydrolases"/>
    <property type="match status" value="1"/>
</dbReference>
<reference evidence="7" key="1">
    <citation type="journal article" date="2014" name="Int. J. Syst. Evol. Microbiol.">
        <title>Complete genome sequence of Corynebacterium casei LMG S-19264T (=DSM 44701T), isolated from a smear-ripened cheese.</title>
        <authorList>
            <consortium name="US DOE Joint Genome Institute (JGI-PGF)"/>
            <person name="Walter F."/>
            <person name="Albersmeier A."/>
            <person name="Kalinowski J."/>
            <person name="Ruckert C."/>
        </authorList>
    </citation>
    <scope>NUCLEOTIDE SEQUENCE</scope>
    <source>
        <strain evidence="7">CCM 7905</strain>
    </source>
</reference>
<dbReference type="PANTHER" id="PTHR42711:SF17">
    <property type="entry name" value="ABC TRANSPORTER ATP-BINDING PROTEIN"/>
    <property type="match status" value="1"/>
</dbReference>
<dbReference type="PROSITE" id="PS50893">
    <property type="entry name" value="ABC_TRANSPORTER_2"/>
    <property type="match status" value="1"/>
</dbReference>
<evidence type="ECO:0000256" key="1">
    <source>
        <dbReference type="ARBA" id="ARBA00004202"/>
    </source>
</evidence>
<feature type="domain" description="ABC transporter" evidence="6">
    <location>
        <begin position="10"/>
        <end position="235"/>
    </location>
</feature>
<dbReference type="InterPro" id="IPR050763">
    <property type="entry name" value="ABC_transporter_ATP-binding"/>
</dbReference>
<dbReference type="GO" id="GO:0005524">
    <property type="term" value="F:ATP binding"/>
    <property type="evidence" value="ECO:0007669"/>
    <property type="project" value="UniProtKB-KW"/>
</dbReference>
<dbReference type="Pfam" id="PF00005">
    <property type="entry name" value="ABC_tran"/>
    <property type="match status" value="1"/>
</dbReference>
<keyword evidence="8" id="KW-1185">Reference proteome</keyword>
<dbReference type="GO" id="GO:0016887">
    <property type="term" value="F:ATP hydrolysis activity"/>
    <property type="evidence" value="ECO:0007669"/>
    <property type="project" value="InterPro"/>
</dbReference>
<keyword evidence="2" id="KW-0813">Transport</keyword>
<keyword evidence="5" id="KW-0046">Antibiotic resistance</keyword>
<protein>
    <submittedName>
        <fullName evidence="7">Multidrug ABC transporter ATP-binding protein</fullName>
    </submittedName>
</protein>
<dbReference type="CDD" id="cd03230">
    <property type="entry name" value="ABC_DR_subfamily_A"/>
    <property type="match status" value="1"/>
</dbReference>
<evidence type="ECO:0000259" key="6">
    <source>
        <dbReference type="PROSITE" id="PS50893"/>
    </source>
</evidence>
<accession>A0A917LGE9</accession>
<dbReference type="Gene3D" id="3.40.50.300">
    <property type="entry name" value="P-loop containing nucleotide triphosphate hydrolases"/>
    <property type="match status" value="1"/>
</dbReference>
<dbReference type="InterPro" id="IPR027417">
    <property type="entry name" value="P-loop_NTPase"/>
</dbReference>
<keyword evidence="4 7" id="KW-0067">ATP-binding</keyword>
<proteinExistence type="predicted"/>
<comment type="subcellular location">
    <subcellularLocation>
        <location evidence="1">Cell membrane</location>
        <topology evidence="1">Peripheral membrane protein</topology>
    </subcellularLocation>
</comment>
<dbReference type="EMBL" id="BMCU01000004">
    <property type="protein sequence ID" value="GGG20951.1"/>
    <property type="molecule type" value="Genomic_DNA"/>
</dbReference>
<name>A0A917LGE9_9NOCA</name>
<organism evidence="7 8">
    <name type="scientific">Rhodococcoides trifolii</name>
    <dbReference type="NCBI Taxonomy" id="908250"/>
    <lineage>
        <taxon>Bacteria</taxon>
        <taxon>Bacillati</taxon>
        <taxon>Actinomycetota</taxon>
        <taxon>Actinomycetes</taxon>
        <taxon>Mycobacteriales</taxon>
        <taxon>Nocardiaceae</taxon>
        <taxon>Rhodococcoides</taxon>
    </lineage>
</organism>
<reference evidence="7" key="2">
    <citation type="submission" date="2020-09" db="EMBL/GenBank/DDBJ databases">
        <authorList>
            <person name="Sun Q."/>
            <person name="Sedlacek I."/>
        </authorList>
    </citation>
    <scope>NUCLEOTIDE SEQUENCE</scope>
    <source>
        <strain evidence="7">CCM 7905</strain>
    </source>
</reference>
<keyword evidence="3" id="KW-0547">Nucleotide-binding</keyword>
<dbReference type="InterPro" id="IPR017871">
    <property type="entry name" value="ABC_transporter-like_CS"/>
</dbReference>
<dbReference type="InterPro" id="IPR003439">
    <property type="entry name" value="ABC_transporter-like_ATP-bd"/>
</dbReference>
<evidence type="ECO:0000313" key="7">
    <source>
        <dbReference type="EMBL" id="GGG20951.1"/>
    </source>
</evidence>
<evidence type="ECO:0000256" key="3">
    <source>
        <dbReference type="ARBA" id="ARBA00022741"/>
    </source>
</evidence>